<dbReference type="Pfam" id="PF00501">
    <property type="entry name" value="AMP-binding"/>
    <property type="match status" value="1"/>
</dbReference>
<reference evidence="2" key="1">
    <citation type="submission" date="2022-06" db="EMBL/GenBank/DDBJ databases">
        <title>Leptospira isolates from biofilms formed at urban environments.</title>
        <authorList>
            <person name="Ribeiro P.S."/>
            <person name="Sousa T."/>
            <person name="Carvalho N."/>
            <person name="Aburjaile F."/>
            <person name="Neves F."/>
            <person name="Oliveira D."/>
            <person name="Blanco L."/>
            <person name="Lima J."/>
            <person name="Costa F."/>
            <person name="Brenig B."/>
            <person name="Soares S."/>
            <person name="Ramos R."/>
            <person name="Goes-Neto A."/>
            <person name="Matiuzzi M."/>
            <person name="Azevedo V."/>
            <person name="Ristow P."/>
        </authorList>
    </citation>
    <scope>NUCLEOTIDE SEQUENCE</scope>
    <source>
        <strain evidence="2">VSF7</strain>
    </source>
</reference>
<dbReference type="RefSeq" id="WP_265356066.1">
    <property type="nucleotide sequence ID" value="NZ_JAMQPS010000002.1"/>
</dbReference>
<dbReference type="SUPFAM" id="SSF56801">
    <property type="entry name" value="Acetyl-CoA synthetase-like"/>
    <property type="match status" value="1"/>
</dbReference>
<comment type="caution">
    <text evidence="2">The sequence shown here is derived from an EMBL/GenBank/DDBJ whole genome shotgun (WGS) entry which is preliminary data.</text>
</comment>
<dbReference type="InterPro" id="IPR020845">
    <property type="entry name" value="AMP-binding_CS"/>
</dbReference>
<dbReference type="PROSITE" id="PS00455">
    <property type="entry name" value="AMP_BINDING"/>
    <property type="match status" value="1"/>
</dbReference>
<accession>A0AAW5V5Z7</accession>
<feature type="domain" description="AMP-dependent synthetase/ligase" evidence="1">
    <location>
        <begin position="35"/>
        <end position="455"/>
    </location>
</feature>
<sequence>MKNFTTLNDVFYYAKRTYGYKEMFFAKDNAKNFKGRTFSDIFHEAENLALSLLQMGLQPGDRIGLMADNRTEWAIADIATLLNGAVNVPRGSDSTAQEIEYILSHSESKYCFVEHEKLYDMLKPILSNTKVEKVIILDPNFASKDSFAISLTSLVKEGESLRKNLPSLELRSKQVKPDDLFTIIYTSGTTGMPKGVMLTHQNMVYNVVKVPPRVGLRSSDRTLSILPVWHIFERAIDYAIIAEGASIAYTNIRDLRDDFQKIKPSFMASAPRLWENLYLGIKQKLEKAPENKKKLFDFAYDICKKFKDGQDYLAGNKLLTKEESPFERMKNTTLSIGYVLNLFLLAKVLDGLVFSKIRDVLGGHLIGTISGGGALPSHVDEFFNVIGIPVYEGYGMTECAPIISVRSVGHVVQGSVGKWPDGTVVRVVNEQGESVPKGKMGVIHIKGPQVMKGYYKNEEATKKAIVDGWMNTGDLGFISFNDTLSVRGRVKDTIVLLGGENVEPVPIENLLLENALINQVIVVGQDQKSLTALIWPDKDRMKEAGLQWKDGEDLNQNKDVRLYYQNIIKKQISSENGFKSFEKLSDFRFLPKAMEVGDELTNLFKMKRNVIHDKYKDLIKSMYN</sequence>
<dbReference type="AlphaFoldDB" id="A0AAW5V5Z7"/>
<evidence type="ECO:0000259" key="1">
    <source>
        <dbReference type="Pfam" id="PF00501"/>
    </source>
</evidence>
<gene>
    <name evidence="2" type="ORF">ND810_11765</name>
</gene>
<dbReference type="Pfam" id="PF23562">
    <property type="entry name" value="AMP-binding_C_3"/>
    <property type="match status" value="1"/>
</dbReference>
<dbReference type="InterPro" id="IPR052987">
    <property type="entry name" value="Chloroplast_AMP-bd_Enzymes"/>
</dbReference>
<name>A0AAW5V5Z7_9LEPT</name>
<dbReference type="EMBL" id="JAMQQD010000003">
    <property type="protein sequence ID" value="MCW7515835.1"/>
    <property type="molecule type" value="Genomic_DNA"/>
</dbReference>
<evidence type="ECO:0000313" key="3">
    <source>
        <dbReference type="Proteomes" id="UP001209694"/>
    </source>
</evidence>
<protein>
    <submittedName>
        <fullName evidence="2">Long-chain fatty acid--CoA ligase</fullName>
    </submittedName>
</protein>
<dbReference type="Gene3D" id="3.40.50.12780">
    <property type="entry name" value="N-terminal domain of ligase-like"/>
    <property type="match status" value="1"/>
</dbReference>
<keyword evidence="2" id="KW-0436">Ligase</keyword>
<dbReference type="PANTHER" id="PTHR43813:SF1">
    <property type="entry name" value="ACYL-ACTIVATING ENZYME 16, CHLOROPLASTIC-RELATED"/>
    <property type="match status" value="1"/>
</dbReference>
<dbReference type="GO" id="GO:0016874">
    <property type="term" value="F:ligase activity"/>
    <property type="evidence" value="ECO:0007669"/>
    <property type="project" value="UniProtKB-KW"/>
</dbReference>
<dbReference type="InterPro" id="IPR042099">
    <property type="entry name" value="ANL_N_sf"/>
</dbReference>
<dbReference type="InterPro" id="IPR000873">
    <property type="entry name" value="AMP-dep_synth/lig_dom"/>
</dbReference>
<organism evidence="2 3">
    <name type="scientific">Leptospira levettii</name>
    <dbReference type="NCBI Taxonomy" id="2023178"/>
    <lineage>
        <taxon>Bacteria</taxon>
        <taxon>Pseudomonadati</taxon>
        <taxon>Spirochaetota</taxon>
        <taxon>Spirochaetia</taxon>
        <taxon>Leptospirales</taxon>
        <taxon>Leptospiraceae</taxon>
        <taxon>Leptospira</taxon>
    </lineage>
</organism>
<proteinExistence type="predicted"/>
<dbReference type="Proteomes" id="UP001209694">
    <property type="component" value="Unassembled WGS sequence"/>
</dbReference>
<evidence type="ECO:0000313" key="2">
    <source>
        <dbReference type="EMBL" id="MCW7515835.1"/>
    </source>
</evidence>
<dbReference type="PANTHER" id="PTHR43813">
    <property type="entry name" value="ACYL-ACTIVATING ENZYME 16, CHLOROPLASTIC-RELATED"/>
    <property type="match status" value="1"/>
</dbReference>